<comment type="caution">
    <text evidence="7">The sequence shown here is derived from an EMBL/GenBank/DDBJ whole genome shotgun (WGS) entry which is preliminary data.</text>
</comment>
<dbReference type="InterPro" id="IPR023408">
    <property type="entry name" value="MscS_beta-dom_sf"/>
</dbReference>
<evidence type="ECO:0000259" key="6">
    <source>
        <dbReference type="Pfam" id="PF00924"/>
    </source>
</evidence>
<comment type="subcellular location">
    <subcellularLocation>
        <location evidence="1">Membrane</location>
    </subcellularLocation>
</comment>
<dbReference type="EMBL" id="RFFM01000003">
    <property type="protein sequence ID" value="RMH89173.1"/>
    <property type="molecule type" value="Genomic_DNA"/>
</dbReference>
<dbReference type="AlphaFoldDB" id="A0A3M2HMP8"/>
<protein>
    <submittedName>
        <fullName evidence="7">Mechanosensitive ion channel family protein</fullName>
    </submittedName>
</protein>
<evidence type="ECO:0000256" key="5">
    <source>
        <dbReference type="SAM" id="Phobius"/>
    </source>
</evidence>
<dbReference type="Gene3D" id="1.10.287.1260">
    <property type="match status" value="1"/>
</dbReference>
<gene>
    <name evidence="7" type="ORF">EA797_14600</name>
</gene>
<dbReference type="SUPFAM" id="SSF50182">
    <property type="entry name" value="Sm-like ribonucleoproteins"/>
    <property type="match status" value="1"/>
</dbReference>
<feature type="transmembrane region" description="Helical" evidence="5">
    <location>
        <begin position="159"/>
        <end position="180"/>
    </location>
</feature>
<dbReference type="Proteomes" id="UP000269774">
    <property type="component" value="Unassembled WGS sequence"/>
</dbReference>
<evidence type="ECO:0000313" key="7">
    <source>
        <dbReference type="EMBL" id="RMH89173.1"/>
    </source>
</evidence>
<feature type="transmembrane region" description="Helical" evidence="5">
    <location>
        <begin position="112"/>
        <end position="129"/>
    </location>
</feature>
<keyword evidence="8" id="KW-1185">Reference proteome</keyword>
<name>A0A3M2HMP8_9GAMM</name>
<dbReference type="Pfam" id="PF00924">
    <property type="entry name" value="MS_channel_2nd"/>
    <property type="match status" value="1"/>
</dbReference>
<dbReference type="Gene3D" id="2.30.30.60">
    <property type="match status" value="1"/>
</dbReference>
<dbReference type="RefSeq" id="WP_122166470.1">
    <property type="nucleotide sequence ID" value="NZ_CP180504.1"/>
</dbReference>
<evidence type="ECO:0000256" key="4">
    <source>
        <dbReference type="ARBA" id="ARBA00023136"/>
    </source>
</evidence>
<feature type="transmembrane region" description="Helical" evidence="5">
    <location>
        <begin position="40"/>
        <end position="65"/>
    </location>
</feature>
<feature type="domain" description="Mechanosensitive ion channel MscS" evidence="6">
    <location>
        <begin position="208"/>
        <end position="274"/>
    </location>
</feature>
<evidence type="ECO:0000256" key="3">
    <source>
        <dbReference type="ARBA" id="ARBA00022989"/>
    </source>
</evidence>
<accession>A0A3M2HMP8</accession>
<dbReference type="InterPro" id="IPR006685">
    <property type="entry name" value="MscS_channel_2nd"/>
</dbReference>
<dbReference type="PANTHER" id="PTHR30566:SF25">
    <property type="entry name" value="INNER MEMBRANE PROTEIN"/>
    <property type="match status" value="1"/>
</dbReference>
<evidence type="ECO:0000256" key="2">
    <source>
        <dbReference type="ARBA" id="ARBA00022692"/>
    </source>
</evidence>
<dbReference type="OrthoDB" id="9792218at2"/>
<dbReference type="InterPro" id="IPR010920">
    <property type="entry name" value="LSM_dom_sf"/>
</dbReference>
<evidence type="ECO:0000313" key="8">
    <source>
        <dbReference type="Proteomes" id="UP000269774"/>
    </source>
</evidence>
<organism evidence="7 8">
    <name type="scientific">Stutzerimonas zhaodongensis</name>
    <dbReference type="NCBI Taxonomy" id="1176257"/>
    <lineage>
        <taxon>Bacteria</taxon>
        <taxon>Pseudomonadati</taxon>
        <taxon>Pseudomonadota</taxon>
        <taxon>Gammaproteobacteria</taxon>
        <taxon>Pseudomonadales</taxon>
        <taxon>Pseudomonadaceae</taxon>
        <taxon>Stutzerimonas</taxon>
    </lineage>
</organism>
<keyword evidence="2 5" id="KW-0812">Transmembrane</keyword>
<evidence type="ECO:0000256" key="1">
    <source>
        <dbReference type="ARBA" id="ARBA00004370"/>
    </source>
</evidence>
<keyword evidence="3 5" id="KW-1133">Transmembrane helix</keyword>
<dbReference type="GO" id="GO:0008381">
    <property type="term" value="F:mechanosensitive monoatomic ion channel activity"/>
    <property type="evidence" value="ECO:0007669"/>
    <property type="project" value="UniProtKB-ARBA"/>
</dbReference>
<proteinExistence type="predicted"/>
<reference evidence="7 8" key="1">
    <citation type="submission" date="2018-10" db="EMBL/GenBank/DDBJ databases">
        <title>Pseudomonas zhaodongensis NEAU-ST5-21(T) genome.</title>
        <authorList>
            <person name="Peng J."/>
            <person name="Liu Z.-P."/>
        </authorList>
    </citation>
    <scope>NUCLEOTIDE SEQUENCE [LARGE SCALE GENOMIC DNA]</scope>
    <source>
        <strain evidence="7 8">NEAU-ST5-21</strain>
    </source>
</reference>
<sequence>MNFAQLWSVIHATLEWSSLIDILETPFHWEQYITEPALRVLLAATVVVVLLSVFSRVLTAVMLRLGRGFLFTKAVSEQLEKPIRVLLPLLGLQAVLATASSDLALIGISRRITTLLIIGCFTWLAMRLLRGLEQAVRLKNPVDVTDNLRARQIQTQSRVLLRTMGFFVLLIGAAGMLMTFPAARQFGASLLASAGLAGLAVGFAARPVLGNLIAGIQIAITQPIRLDDVVIVENEWGRIEEITGTYVVVRIWDDRRLVVPLQYFIEKPFQNWTRRNSSIIGSIFLWVDYSLPLEPVREELRRLCGEVPELWDGRVIVLQVTDTSEKSIQLRVLVSSPDSSRNWDLRCHLRESLIGFIQRQYPQSLPQLRADLSVGHKPRVDHSVPDHIEPERQPPV</sequence>
<dbReference type="PANTHER" id="PTHR30566">
    <property type="entry name" value="YNAI-RELATED MECHANOSENSITIVE ION CHANNEL"/>
    <property type="match status" value="1"/>
</dbReference>
<dbReference type="GO" id="GO:0016020">
    <property type="term" value="C:membrane"/>
    <property type="evidence" value="ECO:0007669"/>
    <property type="project" value="UniProtKB-SubCell"/>
</dbReference>
<keyword evidence="4 5" id="KW-0472">Membrane</keyword>